<dbReference type="EC" id="1.1.1.-" evidence="2"/>
<dbReference type="Gene3D" id="3.50.50.60">
    <property type="entry name" value="FAD/NAD(P)-binding domain"/>
    <property type="match status" value="1"/>
</dbReference>
<dbReference type="InterPro" id="IPR006076">
    <property type="entry name" value="FAD-dep_OxRdtase"/>
</dbReference>
<feature type="domain" description="FAD dependent oxidoreductase" evidence="1">
    <location>
        <begin position="42"/>
        <end position="355"/>
    </location>
</feature>
<dbReference type="SUPFAM" id="SSF51905">
    <property type="entry name" value="FAD/NAD(P)-binding domain"/>
    <property type="match status" value="1"/>
</dbReference>
<protein>
    <submittedName>
        <fullName evidence="2">Putative oxidoreductase with Rieske (2Fe-2S) center or Cytochrome b6-f complex iron-sulfur subunit 1</fullName>
        <ecNumber evidence="2">1.1.1.-</ecNumber>
    </submittedName>
</protein>
<name>A0A485LWH7_9ZZZZ</name>
<evidence type="ECO:0000313" key="2">
    <source>
        <dbReference type="EMBL" id="VFU12093.1"/>
    </source>
</evidence>
<dbReference type="PANTHER" id="PTHR13847:SF274">
    <property type="entry name" value="RIESKE 2FE-2S IRON-SULFUR PROTEIN YHFW-RELATED"/>
    <property type="match status" value="1"/>
</dbReference>
<evidence type="ECO:0000259" key="1">
    <source>
        <dbReference type="Pfam" id="PF01266"/>
    </source>
</evidence>
<accession>A0A485LWH7</accession>
<dbReference type="InterPro" id="IPR036188">
    <property type="entry name" value="FAD/NAD-bd_sf"/>
</dbReference>
<dbReference type="EMBL" id="CAADRM010000030">
    <property type="protein sequence ID" value="VFU12093.1"/>
    <property type="molecule type" value="Genomic_DNA"/>
</dbReference>
<keyword evidence="2" id="KW-0560">Oxidoreductase</keyword>
<organism evidence="2">
    <name type="scientific">anaerobic digester metagenome</name>
    <dbReference type="NCBI Taxonomy" id="1263854"/>
    <lineage>
        <taxon>unclassified sequences</taxon>
        <taxon>metagenomes</taxon>
        <taxon>ecological metagenomes</taxon>
    </lineage>
</organism>
<dbReference type="PANTHER" id="PTHR13847">
    <property type="entry name" value="SARCOSINE DEHYDROGENASE-RELATED"/>
    <property type="match status" value="1"/>
</dbReference>
<dbReference type="GO" id="GO:0016491">
    <property type="term" value="F:oxidoreductase activity"/>
    <property type="evidence" value="ECO:0007669"/>
    <property type="project" value="UniProtKB-KW"/>
</dbReference>
<dbReference type="Pfam" id="PF01266">
    <property type="entry name" value="DAO"/>
    <property type="match status" value="1"/>
</dbReference>
<sequence>MSEHHTTFTEPVQDLPGKPTTLWLDTAPDTDYPALDRDLKVDTLIVGGGIAGLTTALLLQEAGASTAVIDARRIVSGVTAHTTAKITSLHSDIYHTLIMHFGREGAGIYAEANQAAIEKIAALIDKEGIDCEFSRSSAYTYAVDDRQERRIEEEVKAAESIGLPAFLVQDTSLPFPTRAAVCLRDQARFHPRKYLLALAVKYTGAGGLIFENTRALGVRKDGGNTTVTTNRGPVRARNVVIATNFPIFDPTFMFARMYQKRSYVLGVRVNYPLPDGMFISIEEPFHSIRSHPGAEGDILLVGGEMHQTGHVSDTAALYKRLEDFARRHFDIGAIEYRWSTQDNVTTDRVPYIGAASPMHKNILKFRTP</sequence>
<gene>
    <name evidence="2" type="ORF">SCFA_1250001</name>
</gene>
<reference evidence="2" key="1">
    <citation type="submission" date="2019-03" db="EMBL/GenBank/DDBJ databases">
        <authorList>
            <person name="Hao L."/>
        </authorList>
    </citation>
    <scope>NUCLEOTIDE SEQUENCE</scope>
</reference>
<dbReference type="AlphaFoldDB" id="A0A485LWH7"/>
<dbReference type="Gene3D" id="3.30.9.10">
    <property type="entry name" value="D-Amino Acid Oxidase, subunit A, domain 2"/>
    <property type="match status" value="1"/>
</dbReference>
<dbReference type="GO" id="GO:0005737">
    <property type="term" value="C:cytoplasm"/>
    <property type="evidence" value="ECO:0007669"/>
    <property type="project" value="TreeGrafter"/>
</dbReference>
<proteinExistence type="predicted"/>
<dbReference type="PRINTS" id="PR00420">
    <property type="entry name" value="RNGMNOXGNASE"/>
</dbReference>